<evidence type="ECO:0000313" key="2">
    <source>
        <dbReference type="EMBL" id="KAJ1149558.1"/>
    </source>
</evidence>
<feature type="compositionally biased region" description="Basic and acidic residues" evidence="1">
    <location>
        <begin position="19"/>
        <end position="35"/>
    </location>
</feature>
<gene>
    <name evidence="2" type="ORF">NDU88_002365</name>
</gene>
<dbReference type="AlphaFoldDB" id="A0AAV7RBR8"/>
<sequence>MNGPKKYQVSGWDASGNPPDKRDENAKARGTETAEKIAQTLTDHEEPKWRPPPGLESAGPRTYGKGTESLTRTGGTSPHPWTVPATTLRFCRVWRGGETVRRRLEGDAPEEPECERTPPGGLLTLREPLLPHRARYGGEGTEDGGEPKQ</sequence>
<feature type="compositionally biased region" description="Acidic residues" evidence="1">
    <location>
        <begin position="140"/>
        <end position="149"/>
    </location>
</feature>
<evidence type="ECO:0000256" key="1">
    <source>
        <dbReference type="SAM" id="MobiDB-lite"/>
    </source>
</evidence>
<protein>
    <submittedName>
        <fullName evidence="2">Uncharacterized protein</fullName>
    </submittedName>
</protein>
<name>A0AAV7RBR8_PLEWA</name>
<dbReference type="Proteomes" id="UP001066276">
    <property type="component" value="Chromosome 5"/>
</dbReference>
<evidence type="ECO:0000313" key="3">
    <source>
        <dbReference type="Proteomes" id="UP001066276"/>
    </source>
</evidence>
<accession>A0AAV7RBR8</accession>
<reference evidence="2" key="1">
    <citation type="journal article" date="2022" name="bioRxiv">
        <title>Sequencing and chromosome-scale assembly of the giantPleurodeles waltlgenome.</title>
        <authorList>
            <person name="Brown T."/>
            <person name="Elewa A."/>
            <person name="Iarovenko S."/>
            <person name="Subramanian E."/>
            <person name="Araus A.J."/>
            <person name="Petzold A."/>
            <person name="Susuki M."/>
            <person name="Suzuki K.-i.T."/>
            <person name="Hayashi T."/>
            <person name="Toyoda A."/>
            <person name="Oliveira C."/>
            <person name="Osipova E."/>
            <person name="Leigh N.D."/>
            <person name="Simon A."/>
            <person name="Yun M.H."/>
        </authorList>
    </citation>
    <scope>NUCLEOTIDE SEQUENCE</scope>
    <source>
        <strain evidence="2">20211129_DDA</strain>
        <tissue evidence="2">Liver</tissue>
    </source>
</reference>
<keyword evidence="3" id="KW-1185">Reference proteome</keyword>
<dbReference type="EMBL" id="JANPWB010000009">
    <property type="protein sequence ID" value="KAJ1149558.1"/>
    <property type="molecule type" value="Genomic_DNA"/>
</dbReference>
<proteinExistence type="predicted"/>
<feature type="region of interest" description="Disordered" evidence="1">
    <location>
        <begin position="1"/>
        <end position="83"/>
    </location>
</feature>
<feature type="region of interest" description="Disordered" evidence="1">
    <location>
        <begin position="102"/>
        <end position="149"/>
    </location>
</feature>
<comment type="caution">
    <text evidence="2">The sequence shown here is derived from an EMBL/GenBank/DDBJ whole genome shotgun (WGS) entry which is preliminary data.</text>
</comment>
<organism evidence="2 3">
    <name type="scientific">Pleurodeles waltl</name>
    <name type="common">Iberian ribbed newt</name>
    <dbReference type="NCBI Taxonomy" id="8319"/>
    <lineage>
        <taxon>Eukaryota</taxon>
        <taxon>Metazoa</taxon>
        <taxon>Chordata</taxon>
        <taxon>Craniata</taxon>
        <taxon>Vertebrata</taxon>
        <taxon>Euteleostomi</taxon>
        <taxon>Amphibia</taxon>
        <taxon>Batrachia</taxon>
        <taxon>Caudata</taxon>
        <taxon>Salamandroidea</taxon>
        <taxon>Salamandridae</taxon>
        <taxon>Pleurodelinae</taxon>
        <taxon>Pleurodeles</taxon>
    </lineage>
</organism>